<dbReference type="RefSeq" id="WP_013281499.1">
    <property type="nucleotide sequence ID" value="NC_014387.1"/>
</dbReference>
<dbReference type="HOGENOM" id="CLU_000445_85_1_9"/>
<sequence length="614" mass="68251">MSKKIIRSYLKRPKYRNLAILFFILTVLYTLAVYFKVVNRADKWIQDALFQKPQAVSGDVVIISIDDETLEHIGAYNTWDRNVMASALEALGADPRNKPAVVAIDTLYIGETDPEADERLANAAEKLGNVVTASAGVFGSGFIEDENGKFQMHGHLIYNYEEPYKRLKDVTTQGHINAMYDMDGVLRHSLLYFDHQSGAETTDRIYSMAHEAARLYCLQNGRSLSDPMVDERGHFYLSYTVRPGTYNDGMNLYKLINGEVPADYYAGKIVLIGPYAAGLQDEYFTPIDRAQKMYGVEYQANVIEALLRGDYKKEMSDVLQAGLLFIAVLVGITVFLITSVKFATIFMVVLMILSLGVSYLLYSNGWIVHVIWLPLGIVIMYVASLAVHYLRAALEKRRVTKTFERYVAPEIVKEIMKEGMENLSLGGKTCDIAVLFVDVRGFTTMSERLAPEKVVFILNKYLTMASDCVEKNKGTLDKFVGDAMMAFWGAPLPQDDAIYNAVRTAMDIIEGAKRVSDELKEEIGEELRVGVGVNYGPAVVGNMGAEKHMDYTAIGDTVNTAARLEANAPGGTVYISRVVADALKDRIKVTSLGGTIKLKGKAEGFEVLKVDELD</sequence>
<dbReference type="CDD" id="cd07302">
    <property type="entry name" value="CHD"/>
    <property type="match status" value="1"/>
</dbReference>
<dbReference type="InterPro" id="IPR029787">
    <property type="entry name" value="Nucleotide_cyclase"/>
</dbReference>
<dbReference type="STRING" id="515622.bpr_I2112"/>
<dbReference type="PROSITE" id="PS50125">
    <property type="entry name" value="GUANYLATE_CYCLASE_2"/>
    <property type="match status" value="1"/>
</dbReference>
<dbReference type="SMART" id="SM01080">
    <property type="entry name" value="CHASE2"/>
    <property type="match status" value="1"/>
</dbReference>
<dbReference type="eggNOG" id="COG2114">
    <property type="taxonomic scope" value="Bacteria"/>
</dbReference>
<feature type="transmembrane region" description="Helical" evidence="2">
    <location>
        <begin position="367"/>
        <end position="390"/>
    </location>
</feature>
<dbReference type="KEGG" id="bpb:bpr_I2112"/>
<dbReference type="SUPFAM" id="SSF55073">
    <property type="entry name" value="Nucleotide cyclase"/>
    <property type="match status" value="1"/>
</dbReference>
<name>E0RVJ6_BUTPB</name>
<reference evidence="4 5" key="1">
    <citation type="journal article" date="2010" name="PLoS ONE">
        <title>The glycobiome of the rumen bacterium Butyrivibrio proteoclasticus B316(T) highlights adaptation to a polysaccharide-rich environment.</title>
        <authorList>
            <person name="Kelly W.J."/>
            <person name="Leahy S.C."/>
            <person name="Altermann E."/>
            <person name="Yeoman C.J."/>
            <person name="Dunne J.C."/>
            <person name="Kong Z."/>
            <person name="Pacheco D.M."/>
            <person name="Li D."/>
            <person name="Noel S.J."/>
            <person name="Moon C.D."/>
            <person name="Cookson A.L."/>
            <person name="Attwood G.T."/>
        </authorList>
    </citation>
    <scope>NUCLEOTIDE SEQUENCE [LARGE SCALE GENOMIC DNA]</scope>
    <source>
        <strain evidence="5">ATCC 51982 / DSM 14932 / B316</strain>
    </source>
</reference>
<evidence type="ECO:0000259" key="3">
    <source>
        <dbReference type="PROSITE" id="PS50125"/>
    </source>
</evidence>
<dbReference type="InterPro" id="IPR050697">
    <property type="entry name" value="Adenylyl/Guanylyl_Cyclase_3/4"/>
</dbReference>
<dbReference type="Gene3D" id="3.30.70.1230">
    <property type="entry name" value="Nucleotide cyclase"/>
    <property type="match status" value="1"/>
</dbReference>
<feature type="transmembrane region" description="Helical" evidence="2">
    <location>
        <begin position="342"/>
        <end position="361"/>
    </location>
</feature>
<dbReference type="GO" id="GO:0006171">
    <property type="term" value="P:cAMP biosynthetic process"/>
    <property type="evidence" value="ECO:0007669"/>
    <property type="project" value="TreeGrafter"/>
</dbReference>
<evidence type="ECO:0000313" key="4">
    <source>
        <dbReference type="EMBL" id="ADL34845.1"/>
    </source>
</evidence>
<dbReference type="EC" id="4.6.1.1" evidence="4"/>
<keyword evidence="4" id="KW-0456">Lyase</keyword>
<evidence type="ECO:0000313" key="5">
    <source>
        <dbReference type="Proteomes" id="UP000001299"/>
    </source>
</evidence>
<dbReference type="InterPro" id="IPR001054">
    <property type="entry name" value="A/G_cyclase"/>
</dbReference>
<feature type="domain" description="Guanylate cyclase" evidence="3">
    <location>
        <begin position="433"/>
        <end position="565"/>
    </location>
</feature>
<keyword evidence="2" id="KW-0812">Transmembrane</keyword>
<gene>
    <name evidence="4" type="ordered locus">bpr_I2112</name>
</gene>
<evidence type="ECO:0000256" key="1">
    <source>
        <dbReference type="ARBA" id="ARBA00005381"/>
    </source>
</evidence>
<evidence type="ECO:0000256" key="2">
    <source>
        <dbReference type="SAM" id="Phobius"/>
    </source>
</evidence>
<proteinExistence type="inferred from homology"/>
<dbReference type="GO" id="GO:0035556">
    <property type="term" value="P:intracellular signal transduction"/>
    <property type="evidence" value="ECO:0007669"/>
    <property type="project" value="InterPro"/>
</dbReference>
<keyword evidence="2" id="KW-1133">Transmembrane helix</keyword>
<dbReference type="SMART" id="SM00044">
    <property type="entry name" value="CYCc"/>
    <property type="match status" value="1"/>
</dbReference>
<dbReference type="PANTHER" id="PTHR43081:SF1">
    <property type="entry name" value="ADENYLATE CYCLASE, TERMINAL-DIFFERENTIATION SPECIFIC"/>
    <property type="match status" value="1"/>
</dbReference>
<comment type="similarity">
    <text evidence="1">Belongs to the adenylyl cyclase class-3 family.</text>
</comment>
<dbReference type="EMBL" id="CP001810">
    <property type="protein sequence ID" value="ADL34845.1"/>
    <property type="molecule type" value="Genomic_DNA"/>
</dbReference>
<organism evidence="4 5">
    <name type="scientific">Butyrivibrio proteoclasticus (strain ATCC 51982 / DSM 14932 / B316)</name>
    <name type="common">Clostridium proteoclasticum</name>
    <dbReference type="NCBI Taxonomy" id="515622"/>
    <lineage>
        <taxon>Bacteria</taxon>
        <taxon>Bacillati</taxon>
        <taxon>Bacillota</taxon>
        <taxon>Clostridia</taxon>
        <taxon>Lachnospirales</taxon>
        <taxon>Lachnospiraceae</taxon>
        <taxon>Butyrivibrio</taxon>
    </lineage>
</organism>
<dbReference type="InterPro" id="IPR007890">
    <property type="entry name" value="CHASE2"/>
</dbReference>
<protein>
    <submittedName>
        <fullName evidence="4">Adenylate/guanylate cyclase</fullName>
        <ecNumber evidence="4">4.6.1.1</ecNumber>
    </submittedName>
</protein>
<dbReference type="eggNOG" id="COG4252">
    <property type="taxonomic scope" value="Bacteria"/>
</dbReference>
<dbReference type="AlphaFoldDB" id="E0RVJ6"/>
<dbReference type="Pfam" id="PF00211">
    <property type="entry name" value="Guanylate_cyc"/>
    <property type="match status" value="1"/>
</dbReference>
<accession>E0RVJ6</accession>
<dbReference type="GO" id="GO:0004016">
    <property type="term" value="F:adenylate cyclase activity"/>
    <property type="evidence" value="ECO:0007669"/>
    <property type="project" value="UniProtKB-EC"/>
</dbReference>
<feature type="transmembrane region" description="Helical" evidence="2">
    <location>
        <begin position="318"/>
        <end position="337"/>
    </location>
</feature>
<dbReference type="Pfam" id="PF05226">
    <property type="entry name" value="CHASE2"/>
    <property type="match status" value="1"/>
</dbReference>
<dbReference type="Proteomes" id="UP000001299">
    <property type="component" value="Chromosome 1"/>
</dbReference>
<dbReference type="PANTHER" id="PTHR43081">
    <property type="entry name" value="ADENYLATE CYCLASE, TERMINAL-DIFFERENTIATION SPECIFIC-RELATED"/>
    <property type="match status" value="1"/>
</dbReference>
<keyword evidence="2" id="KW-0472">Membrane</keyword>
<keyword evidence="5" id="KW-1185">Reference proteome</keyword>